<protein>
    <submittedName>
        <fullName evidence="1">Uncharacterized protein</fullName>
    </submittedName>
</protein>
<gene>
    <name evidence="1" type="ORF">WOLCODRAFT_20578</name>
</gene>
<reference evidence="1 2" key="1">
    <citation type="journal article" date="2012" name="Science">
        <title>The Paleozoic origin of enzymatic lignin decomposition reconstructed from 31 fungal genomes.</title>
        <authorList>
            <person name="Floudas D."/>
            <person name="Binder M."/>
            <person name="Riley R."/>
            <person name="Barry K."/>
            <person name="Blanchette R.A."/>
            <person name="Henrissat B."/>
            <person name="Martinez A.T."/>
            <person name="Otillar R."/>
            <person name="Spatafora J.W."/>
            <person name="Yadav J.S."/>
            <person name="Aerts A."/>
            <person name="Benoit I."/>
            <person name="Boyd A."/>
            <person name="Carlson A."/>
            <person name="Copeland A."/>
            <person name="Coutinho P.M."/>
            <person name="de Vries R.P."/>
            <person name="Ferreira P."/>
            <person name="Findley K."/>
            <person name="Foster B."/>
            <person name="Gaskell J."/>
            <person name="Glotzer D."/>
            <person name="Gorecki P."/>
            <person name="Heitman J."/>
            <person name="Hesse C."/>
            <person name="Hori C."/>
            <person name="Igarashi K."/>
            <person name="Jurgens J.A."/>
            <person name="Kallen N."/>
            <person name="Kersten P."/>
            <person name="Kohler A."/>
            <person name="Kuees U."/>
            <person name="Kumar T.K.A."/>
            <person name="Kuo A."/>
            <person name="LaButti K."/>
            <person name="Larrondo L.F."/>
            <person name="Lindquist E."/>
            <person name="Ling A."/>
            <person name="Lombard V."/>
            <person name="Lucas S."/>
            <person name="Lundell T."/>
            <person name="Martin R."/>
            <person name="McLaughlin D.J."/>
            <person name="Morgenstern I."/>
            <person name="Morin E."/>
            <person name="Murat C."/>
            <person name="Nagy L.G."/>
            <person name="Nolan M."/>
            <person name="Ohm R.A."/>
            <person name="Patyshakuliyeva A."/>
            <person name="Rokas A."/>
            <person name="Ruiz-Duenas F.J."/>
            <person name="Sabat G."/>
            <person name="Salamov A."/>
            <person name="Samejima M."/>
            <person name="Schmutz J."/>
            <person name="Slot J.C."/>
            <person name="St John F."/>
            <person name="Stenlid J."/>
            <person name="Sun H."/>
            <person name="Sun S."/>
            <person name="Syed K."/>
            <person name="Tsang A."/>
            <person name="Wiebenga A."/>
            <person name="Young D."/>
            <person name="Pisabarro A."/>
            <person name="Eastwood D.C."/>
            <person name="Martin F."/>
            <person name="Cullen D."/>
            <person name="Grigoriev I.V."/>
            <person name="Hibbett D.S."/>
        </authorList>
    </citation>
    <scope>NUCLEOTIDE SEQUENCE [LARGE SCALE GENOMIC DNA]</scope>
    <source>
        <strain evidence="1 2">MD-104</strain>
    </source>
</reference>
<organism evidence="1 2">
    <name type="scientific">Wolfiporia cocos (strain MD-104)</name>
    <name type="common">Brown rot fungus</name>
    <dbReference type="NCBI Taxonomy" id="742152"/>
    <lineage>
        <taxon>Eukaryota</taxon>
        <taxon>Fungi</taxon>
        <taxon>Dikarya</taxon>
        <taxon>Basidiomycota</taxon>
        <taxon>Agaricomycotina</taxon>
        <taxon>Agaricomycetes</taxon>
        <taxon>Polyporales</taxon>
        <taxon>Phaeolaceae</taxon>
        <taxon>Wolfiporia</taxon>
    </lineage>
</organism>
<proteinExistence type="predicted"/>
<accession>A0A2H3JFM7</accession>
<evidence type="ECO:0000313" key="2">
    <source>
        <dbReference type="Proteomes" id="UP000218811"/>
    </source>
</evidence>
<dbReference type="STRING" id="742152.A0A2H3JFM7"/>
<sequence>MVDYIEPQSALKSGCYTITNVAHSNRARMSNEDDKEPIMCWVPYGGGVVQEEQNVRFNRYMATSPHATLNGSVFGTVDIYWWHVYADASGPDVYRICTTASARDTGILSLSLPDEREGTPTTNVEKITLMKWGVDLQSLWKIEPYPRVIRKTFPFKDDSYLSLRLLEHIPRQNAIKLHLYWGGLPPGKIIKFTRPLSVFFHDEMVASAEVDDELETQIGTLQLSLLARDTYAFSTFIEAILYADVLQVSFESNAFQCYPAEPQYKSPDWKYVYTASWRKNLTFRGMQCFRNKVSLKKIRLTGSDVDPNGPFLKAKATVSLINETYLMCIANLMLEIYFGEHKNFVVHANSDNEREMDANIQPLFPPSPEIQRLIASYLTSSQQLLPVECKWSPEIPGAFLVGRFLTSVRLAIDVAAVLDIVIKAASVTIEGYNIDGLTFDIGDIPFSIHLWDASPDAPPPGFNQLSNI</sequence>
<dbReference type="AlphaFoldDB" id="A0A2H3JFM7"/>
<dbReference type="EMBL" id="KB467876">
    <property type="protein sequence ID" value="PCH36498.1"/>
    <property type="molecule type" value="Genomic_DNA"/>
</dbReference>
<keyword evidence="2" id="KW-1185">Reference proteome</keyword>
<name>A0A2H3JFM7_WOLCO</name>
<evidence type="ECO:0000313" key="1">
    <source>
        <dbReference type="EMBL" id="PCH36498.1"/>
    </source>
</evidence>
<dbReference type="Proteomes" id="UP000218811">
    <property type="component" value="Unassembled WGS sequence"/>
</dbReference>